<accession>A0ABY4D640</accession>
<proteinExistence type="predicted"/>
<evidence type="ECO:0000313" key="1">
    <source>
        <dbReference type="EMBL" id="UOM49631.1"/>
    </source>
</evidence>
<name>A0ABY4D640_9SPIR</name>
<keyword evidence="2" id="KW-1185">Reference proteome</keyword>
<dbReference type="EMBL" id="CP094929">
    <property type="protein sequence ID" value="UOM49631.1"/>
    <property type="molecule type" value="Genomic_DNA"/>
</dbReference>
<reference evidence="2" key="1">
    <citation type="journal article" date="2024" name="J Bioinform Genom">
        <title>Complete genome sequence of the type strain bacterium Sphaerochaeta associata GLS2t (VKM B-2742)t.</title>
        <authorList>
            <person name="Troshina O.Y."/>
            <person name="Tepeeva A.N."/>
            <person name="Arzamasceva V.O."/>
            <person name="Whitman W.B."/>
            <person name="Varghese N."/>
            <person name="Shapiro N."/>
            <person name="Woyke T."/>
            <person name="Kripides N.C."/>
            <person name="Vasilenko O.V."/>
        </authorList>
    </citation>
    <scope>NUCLEOTIDE SEQUENCE [LARGE SCALE GENOMIC DNA]</scope>
    <source>
        <strain evidence="2">GLS2T</strain>
    </source>
</reference>
<sequence>MKLESYNSIYVNKYGGTGTNHYQNMMAMHMGRFTIDTQGQTIRSFALLSNISNEFVFRGPTTWNPNKNDKLGFHGVAILRYGSQLYNSNLNQGNVNPINPTNSPMNGLITIDFFLISHNPDTVFIPERTYTHQSGTVGNFVVSYSTENEDFWNTDFTPVTGADGEPVPQQPYLGSGTVTPDVAVPYEDPTDPVFDFSIVEIQQQFDLDKAYNTAAAYVAKAQVVVTNVQAGNPAGVTLTFSSDSTTDFFEMRHTEEQNLEPIGYKLLFDSTIIEPGDSVDWVGFSNATYTKNIYVTQVQEHAVENLVAGTYSDTITVQLTPKDTL</sequence>
<evidence type="ECO:0000313" key="2">
    <source>
        <dbReference type="Proteomes" id="UP000829708"/>
    </source>
</evidence>
<protein>
    <submittedName>
        <fullName evidence="1">Uncharacterized protein</fullName>
    </submittedName>
</protein>
<dbReference type="RefSeq" id="WP_244771025.1">
    <property type="nucleotide sequence ID" value="NZ_CP094929.1"/>
</dbReference>
<dbReference type="Proteomes" id="UP000829708">
    <property type="component" value="Chromosome"/>
</dbReference>
<organism evidence="1 2">
    <name type="scientific">Sphaerochaeta associata</name>
    <dbReference type="NCBI Taxonomy" id="1129264"/>
    <lineage>
        <taxon>Bacteria</taxon>
        <taxon>Pseudomonadati</taxon>
        <taxon>Spirochaetota</taxon>
        <taxon>Spirochaetia</taxon>
        <taxon>Spirochaetales</taxon>
        <taxon>Sphaerochaetaceae</taxon>
        <taxon>Sphaerochaeta</taxon>
    </lineage>
</organism>
<gene>
    <name evidence="1" type="ORF">MUG09_08690</name>
</gene>